<comment type="caution">
    <text evidence="2">The sequence shown here is derived from an EMBL/GenBank/DDBJ whole genome shotgun (WGS) entry which is preliminary data.</text>
</comment>
<proteinExistence type="predicted"/>
<dbReference type="InterPro" id="IPR021255">
    <property type="entry name" value="DUF2807"/>
</dbReference>
<accession>A0ABX1GU37</accession>
<dbReference type="Pfam" id="PF10988">
    <property type="entry name" value="DUF2807"/>
    <property type="match status" value="1"/>
</dbReference>
<evidence type="ECO:0000313" key="3">
    <source>
        <dbReference type="Proteomes" id="UP000718451"/>
    </source>
</evidence>
<dbReference type="RefSeq" id="WP_168552462.1">
    <property type="nucleotide sequence ID" value="NZ_JAAWWL010000002.1"/>
</dbReference>
<dbReference type="Proteomes" id="UP000718451">
    <property type="component" value="Unassembled WGS sequence"/>
</dbReference>
<dbReference type="Gene3D" id="2.160.20.120">
    <property type="match status" value="1"/>
</dbReference>
<evidence type="ECO:0000259" key="1">
    <source>
        <dbReference type="Pfam" id="PF10988"/>
    </source>
</evidence>
<organism evidence="2 3">
    <name type="scientific">Croceivirga thetidis</name>
    <dbReference type="NCBI Taxonomy" id="2721623"/>
    <lineage>
        <taxon>Bacteria</taxon>
        <taxon>Pseudomonadati</taxon>
        <taxon>Bacteroidota</taxon>
        <taxon>Flavobacteriia</taxon>
        <taxon>Flavobacteriales</taxon>
        <taxon>Flavobacteriaceae</taxon>
        <taxon>Croceivirga</taxon>
    </lineage>
</organism>
<gene>
    <name evidence="2" type="ORF">HCU67_09865</name>
</gene>
<sequence length="239" mass="26412">MKSNLIFGLLATVLLVCSCDTESIRASDEISTREYSFSDYSKLQVWGDFDVFVWFSDTEEHIEIEANENLQDKIVVSKEGNTLRIGLENNISIRGNATFKAYITTQNISEYSISGDSYVALENMLLTENATVNISGNSRFNGEIYAAALSMNLEGDSELNVFGTANTLNADLSGDSELKDYDMIVNDLILKLTGDSEAFLSVTETIDIDASGDSVLNYSGNAEIIRQRLSGDSRIRKRD</sequence>
<reference evidence="2 3" key="1">
    <citation type="submission" date="2020-04" db="EMBL/GenBank/DDBJ databases">
        <authorList>
            <person name="Yoon J."/>
        </authorList>
    </citation>
    <scope>NUCLEOTIDE SEQUENCE [LARGE SCALE GENOMIC DNA]</scope>
    <source>
        <strain evidence="2 3">DJ-13</strain>
    </source>
</reference>
<dbReference type="EMBL" id="JAAWWL010000002">
    <property type="protein sequence ID" value="NKI32247.1"/>
    <property type="molecule type" value="Genomic_DNA"/>
</dbReference>
<evidence type="ECO:0000313" key="2">
    <source>
        <dbReference type="EMBL" id="NKI32247.1"/>
    </source>
</evidence>
<protein>
    <submittedName>
        <fullName evidence="2">DUF2807 domain-containing protein</fullName>
    </submittedName>
</protein>
<dbReference type="PROSITE" id="PS51257">
    <property type="entry name" value="PROKAR_LIPOPROTEIN"/>
    <property type="match status" value="1"/>
</dbReference>
<feature type="domain" description="Putative auto-transporter adhesin head GIN" evidence="1">
    <location>
        <begin position="39"/>
        <end position="222"/>
    </location>
</feature>
<keyword evidence="3" id="KW-1185">Reference proteome</keyword>
<name>A0ABX1GU37_9FLAO</name>